<dbReference type="EMBL" id="MU004192">
    <property type="protein sequence ID" value="KAF2493270.1"/>
    <property type="molecule type" value="Genomic_DNA"/>
</dbReference>
<accession>A0A6A6QMQ2</accession>
<evidence type="ECO:0000313" key="2">
    <source>
        <dbReference type="Proteomes" id="UP000799750"/>
    </source>
</evidence>
<dbReference type="OrthoDB" id="3800839at2759"/>
<proteinExistence type="predicted"/>
<name>A0A6A6QMQ2_9PEZI</name>
<sequence>MPPRPRAGRYLRRTVLHADGQGKIPLVQTFNADPKGWKQVTAAFGRGAGRVMVWSEMEDGRVREVGRNEGGRWPDWVFRDVGDVEGEGEGEV</sequence>
<dbReference type="Proteomes" id="UP000799750">
    <property type="component" value="Unassembled WGS sequence"/>
</dbReference>
<keyword evidence="2" id="KW-1185">Reference proteome</keyword>
<evidence type="ECO:0000313" key="1">
    <source>
        <dbReference type="EMBL" id="KAF2493270.1"/>
    </source>
</evidence>
<dbReference type="AlphaFoldDB" id="A0A6A6QMQ2"/>
<organism evidence="1 2">
    <name type="scientific">Lophium mytilinum</name>
    <dbReference type="NCBI Taxonomy" id="390894"/>
    <lineage>
        <taxon>Eukaryota</taxon>
        <taxon>Fungi</taxon>
        <taxon>Dikarya</taxon>
        <taxon>Ascomycota</taxon>
        <taxon>Pezizomycotina</taxon>
        <taxon>Dothideomycetes</taxon>
        <taxon>Pleosporomycetidae</taxon>
        <taxon>Mytilinidiales</taxon>
        <taxon>Mytilinidiaceae</taxon>
        <taxon>Lophium</taxon>
    </lineage>
</organism>
<gene>
    <name evidence="1" type="ORF">BU16DRAFT_528585</name>
</gene>
<protein>
    <submittedName>
        <fullName evidence="1">Uncharacterized protein</fullName>
    </submittedName>
</protein>
<reference evidence="1" key="1">
    <citation type="journal article" date="2020" name="Stud. Mycol.">
        <title>101 Dothideomycetes genomes: a test case for predicting lifestyles and emergence of pathogens.</title>
        <authorList>
            <person name="Haridas S."/>
            <person name="Albert R."/>
            <person name="Binder M."/>
            <person name="Bloem J."/>
            <person name="Labutti K."/>
            <person name="Salamov A."/>
            <person name="Andreopoulos B."/>
            <person name="Baker S."/>
            <person name="Barry K."/>
            <person name="Bills G."/>
            <person name="Bluhm B."/>
            <person name="Cannon C."/>
            <person name="Castanera R."/>
            <person name="Culley D."/>
            <person name="Daum C."/>
            <person name="Ezra D."/>
            <person name="Gonzalez J."/>
            <person name="Henrissat B."/>
            <person name="Kuo A."/>
            <person name="Liang C."/>
            <person name="Lipzen A."/>
            <person name="Lutzoni F."/>
            <person name="Magnuson J."/>
            <person name="Mondo S."/>
            <person name="Nolan M."/>
            <person name="Ohm R."/>
            <person name="Pangilinan J."/>
            <person name="Park H.-J."/>
            <person name="Ramirez L."/>
            <person name="Alfaro M."/>
            <person name="Sun H."/>
            <person name="Tritt A."/>
            <person name="Yoshinaga Y."/>
            <person name="Zwiers L.-H."/>
            <person name="Turgeon B."/>
            <person name="Goodwin S."/>
            <person name="Spatafora J."/>
            <person name="Crous P."/>
            <person name="Grigoriev I."/>
        </authorList>
    </citation>
    <scope>NUCLEOTIDE SEQUENCE</scope>
    <source>
        <strain evidence="1">CBS 269.34</strain>
    </source>
</reference>